<dbReference type="InterPro" id="IPR003749">
    <property type="entry name" value="ThiS/MoaD-like"/>
</dbReference>
<dbReference type="Proteomes" id="UP001416858">
    <property type="component" value="Unassembled WGS sequence"/>
</dbReference>
<dbReference type="Pfam" id="PF02597">
    <property type="entry name" value="ThiS"/>
    <property type="match status" value="1"/>
</dbReference>
<dbReference type="NCBIfam" id="TIGR01683">
    <property type="entry name" value="thiS"/>
    <property type="match status" value="1"/>
</dbReference>
<gene>
    <name evidence="1" type="ORF">Rcae01_02199</name>
</gene>
<dbReference type="InterPro" id="IPR016155">
    <property type="entry name" value="Mopterin_synth/thiamin_S_b"/>
</dbReference>
<dbReference type="PANTHER" id="PTHR34472:SF1">
    <property type="entry name" value="SULFUR CARRIER PROTEIN THIS"/>
    <property type="match status" value="1"/>
</dbReference>
<evidence type="ECO:0000313" key="1">
    <source>
        <dbReference type="EMBL" id="GAA5506746.1"/>
    </source>
</evidence>
<dbReference type="CDD" id="cd00565">
    <property type="entry name" value="Ubl_ThiS"/>
    <property type="match status" value="1"/>
</dbReference>
<dbReference type="InterPro" id="IPR012675">
    <property type="entry name" value="Beta-grasp_dom_sf"/>
</dbReference>
<name>A0ABP9VNJ7_9BACT</name>
<organism evidence="1 2">
    <name type="scientific">Novipirellula caenicola</name>
    <dbReference type="NCBI Taxonomy" id="1536901"/>
    <lineage>
        <taxon>Bacteria</taxon>
        <taxon>Pseudomonadati</taxon>
        <taxon>Planctomycetota</taxon>
        <taxon>Planctomycetia</taxon>
        <taxon>Pirellulales</taxon>
        <taxon>Pirellulaceae</taxon>
        <taxon>Novipirellula</taxon>
    </lineage>
</organism>
<sequence length="78" mass="8375">MSPLTPLLTVEMIQIKVNGENVEIESSMSVQQLLETVDVPPNYLAVEVNADVVPREDYASTMVNDGDDVEVVTLVGGG</sequence>
<reference evidence="1 2" key="1">
    <citation type="submission" date="2024-02" db="EMBL/GenBank/DDBJ databases">
        <title>Rhodopirellula caenicola NBRC 110016.</title>
        <authorList>
            <person name="Ichikawa N."/>
            <person name="Katano-Makiyama Y."/>
            <person name="Hidaka K."/>
        </authorList>
    </citation>
    <scope>NUCLEOTIDE SEQUENCE [LARGE SCALE GENOMIC DNA]</scope>
    <source>
        <strain evidence="1 2">NBRC 110016</strain>
    </source>
</reference>
<evidence type="ECO:0008006" key="3">
    <source>
        <dbReference type="Google" id="ProtNLM"/>
    </source>
</evidence>
<proteinExistence type="predicted"/>
<keyword evidence="2" id="KW-1185">Reference proteome</keyword>
<dbReference type="SUPFAM" id="SSF54285">
    <property type="entry name" value="MoaD/ThiS"/>
    <property type="match status" value="1"/>
</dbReference>
<dbReference type="PANTHER" id="PTHR34472">
    <property type="entry name" value="SULFUR CARRIER PROTEIN THIS"/>
    <property type="match status" value="1"/>
</dbReference>
<evidence type="ECO:0000313" key="2">
    <source>
        <dbReference type="Proteomes" id="UP001416858"/>
    </source>
</evidence>
<protein>
    <recommendedName>
        <fullName evidence="3">Sulfur carrier protein ThiS</fullName>
    </recommendedName>
</protein>
<accession>A0ABP9VNJ7</accession>
<dbReference type="Gene3D" id="3.10.20.30">
    <property type="match status" value="1"/>
</dbReference>
<dbReference type="EMBL" id="BAABRO010000004">
    <property type="protein sequence ID" value="GAA5506746.1"/>
    <property type="molecule type" value="Genomic_DNA"/>
</dbReference>
<comment type="caution">
    <text evidence="1">The sequence shown here is derived from an EMBL/GenBank/DDBJ whole genome shotgun (WGS) entry which is preliminary data.</text>
</comment>
<dbReference type="InterPro" id="IPR010035">
    <property type="entry name" value="Thi_S"/>
</dbReference>